<comment type="caution">
    <text evidence="1">The sequence shown here is derived from an EMBL/GenBank/DDBJ whole genome shotgun (WGS) entry which is preliminary data.</text>
</comment>
<evidence type="ECO:0000313" key="2">
    <source>
        <dbReference type="Proteomes" id="UP000176222"/>
    </source>
</evidence>
<proteinExistence type="predicted"/>
<reference evidence="1 2" key="1">
    <citation type="journal article" date="2016" name="Nat. Commun.">
        <title>Thousands of microbial genomes shed light on interconnected biogeochemical processes in an aquifer system.</title>
        <authorList>
            <person name="Anantharaman K."/>
            <person name="Brown C.T."/>
            <person name="Hug L.A."/>
            <person name="Sharon I."/>
            <person name="Castelle C.J."/>
            <person name="Probst A.J."/>
            <person name="Thomas B.C."/>
            <person name="Singh A."/>
            <person name="Wilkins M.J."/>
            <person name="Karaoz U."/>
            <person name="Brodie E.L."/>
            <person name="Williams K.H."/>
            <person name="Hubbard S.S."/>
            <person name="Banfield J.F."/>
        </authorList>
    </citation>
    <scope>NUCLEOTIDE SEQUENCE [LARGE SCALE GENOMIC DNA]</scope>
</reference>
<evidence type="ECO:0000313" key="1">
    <source>
        <dbReference type="EMBL" id="OHA58053.1"/>
    </source>
</evidence>
<evidence type="ECO:0008006" key="3">
    <source>
        <dbReference type="Google" id="ProtNLM"/>
    </source>
</evidence>
<accession>A0A1G2QCB8</accession>
<sequence length="196" mass="22800">MEILSKLFGSNGKVKIIRLFLYNPEKVFSLEEVAKKAKVGKAEVRREINILVAGRFLKERRAWTKRGKVSSRKNHILSEDYPYLEALRLLFNSDFFSNRRLIANRFKKCGRLKLLVISGAFVQRLDGPADIVIVGDDLKRPVVDNVVKNIEAETGRELTYAVFDTSDWLYRFHSSDRFVRDLLEFDHEYLVNKIGF</sequence>
<organism evidence="1 2">
    <name type="scientific">Candidatus Vogelbacteria bacterium RIFOXYB1_FULL_42_16</name>
    <dbReference type="NCBI Taxonomy" id="1802436"/>
    <lineage>
        <taxon>Bacteria</taxon>
        <taxon>Candidatus Vogeliibacteriota</taxon>
    </lineage>
</organism>
<dbReference type="EMBL" id="MHTH01000015">
    <property type="protein sequence ID" value="OHA58053.1"/>
    <property type="molecule type" value="Genomic_DNA"/>
</dbReference>
<protein>
    <recommendedName>
        <fullName evidence="3">Transcriptional regulator</fullName>
    </recommendedName>
</protein>
<dbReference type="AlphaFoldDB" id="A0A1G2QCB8"/>
<name>A0A1G2QCB8_9BACT</name>
<dbReference type="STRING" id="1802436.A2370_01675"/>
<gene>
    <name evidence="1" type="ORF">A2370_01675</name>
</gene>
<dbReference type="Proteomes" id="UP000176222">
    <property type="component" value="Unassembled WGS sequence"/>
</dbReference>